<dbReference type="eggNOG" id="COG2849">
    <property type="taxonomic scope" value="Bacteria"/>
</dbReference>
<reference evidence="1 2" key="1">
    <citation type="submission" date="2012-12" db="EMBL/GenBank/DDBJ databases">
        <title>Genome assembly of Fulvivirga imtechensis AK7.</title>
        <authorList>
            <person name="Nupur N."/>
            <person name="Khatri I."/>
            <person name="Kumar R."/>
            <person name="Subramanian S."/>
            <person name="Pinnaka A."/>
        </authorList>
    </citation>
    <scope>NUCLEOTIDE SEQUENCE [LARGE SCALE GENOMIC DNA]</scope>
    <source>
        <strain evidence="1 2">AK7</strain>
    </source>
</reference>
<dbReference type="Proteomes" id="UP000011135">
    <property type="component" value="Unassembled WGS sequence"/>
</dbReference>
<dbReference type="SUPFAM" id="SSF82185">
    <property type="entry name" value="Histone H3 K4-specific methyltransferase SET7/9 N-terminal domain"/>
    <property type="match status" value="1"/>
</dbReference>
<proteinExistence type="predicted"/>
<dbReference type="RefSeq" id="WP_009580493.1">
    <property type="nucleotide sequence ID" value="NZ_AMZN01000046.1"/>
</dbReference>
<dbReference type="OrthoDB" id="978415at2"/>
<dbReference type="Gene3D" id="3.90.930.1">
    <property type="match status" value="1"/>
</dbReference>
<sequence length="250" mass="28387">MKSSPYHFILFVVFAIFLGGCDSLDRTSGKKSGKKEGVVKQYYPDGSLKNEITFADGKKNGVAKNYYKNGRLRQQVSYLNNVKHGDVITYYESGSKYQVTPYVNGEIHGLRKKFRVDGRLLAEVPYVNNEACRGLKEYLTDGELKTRYPTIVVEEIDNLLRSNEFTLRISVSDNSKKVVYYIGELDEQGCISADAMRLEPQRPGVLDIKYHLGPGMFIMEELNIIAVVQTRLGNPYITEKKYNLAIENRG</sequence>
<dbReference type="STRING" id="1237149.C900_03141"/>
<gene>
    <name evidence="1" type="ORF">C900_03141</name>
</gene>
<dbReference type="InterPro" id="IPR011652">
    <property type="entry name" value="MORN_2"/>
</dbReference>
<dbReference type="EMBL" id="AMZN01000046">
    <property type="protein sequence ID" value="ELR71011.1"/>
    <property type="molecule type" value="Genomic_DNA"/>
</dbReference>
<organism evidence="1 2">
    <name type="scientific">Fulvivirga imtechensis AK7</name>
    <dbReference type="NCBI Taxonomy" id="1237149"/>
    <lineage>
        <taxon>Bacteria</taxon>
        <taxon>Pseudomonadati</taxon>
        <taxon>Bacteroidota</taxon>
        <taxon>Cytophagia</taxon>
        <taxon>Cytophagales</taxon>
        <taxon>Fulvivirgaceae</taxon>
        <taxon>Fulvivirga</taxon>
    </lineage>
</organism>
<dbReference type="Pfam" id="PF07661">
    <property type="entry name" value="MORN_2"/>
    <property type="match status" value="3"/>
</dbReference>
<evidence type="ECO:0000313" key="2">
    <source>
        <dbReference type="Proteomes" id="UP000011135"/>
    </source>
</evidence>
<dbReference type="AlphaFoldDB" id="L8JPX2"/>
<comment type="caution">
    <text evidence="1">The sequence shown here is derived from an EMBL/GenBank/DDBJ whole genome shotgun (WGS) entry which is preliminary data.</text>
</comment>
<name>L8JPX2_9BACT</name>
<accession>L8JPX2</accession>
<protein>
    <submittedName>
        <fullName evidence="1">24-amino acid repeat protein</fullName>
    </submittedName>
</protein>
<dbReference type="PROSITE" id="PS51257">
    <property type="entry name" value="PROKAR_LIPOPROTEIN"/>
    <property type="match status" value="1"/>
</dbReference>
<keyword evidence="2" id="KW-1185">Reference proteome</keyword>
<evidence type="ECO:0000313" key="1">
    <source>
        <dbReference type="EMBL" id="ELR71011.1"/>
    </source>
</evidence>